<evidence type="ECO:0000256" key="1">
    <source>
        <dbReference type="ARBA" id="ARBA00004651"/>
    </source>
</evidence>
<feature type="domain" description="Major facilitator superfamily (MFS) profile" evidence="12">
    <location>
        <begin position="19"/>
        <end position="429"/>
    </location>
</feature>
<feature type="transmembrane region" description="Helical" evidence="11">
    <location>
        <begin position="22"/>
        <end position="44"/>
    </location>
</feature>
<comment type="subcellular location">
    <subcellularLocation>
        <location evidence="1">Cell membrane</location>
        <topology evidence="1">Multi-pass membrane protein</topology>
    </subcellularLocation>
</comment>
<feature type="transmembrane region" description="Helical" evidence="11">
    <location>
        <begin position="314"/>
        <end position="333"/>
    </location>
</feature>
<dbReference type="InterPro" id="IPR051084">
    <property type="entry name" value="H+-coupled_symporters"/>
</dbReference>
<evidence type="ECO:0000256" key="8">
    <source>
        <dbReference type="ARBA" id="ARBA00023136"/>
    </source>
</evidence>
<dbReference type="SUPFAM" id="SSF103473">
    <property type="entry name" value="MFS general substrate transporter"/>
    <property type="match status" value="1"/>
</dbReference>
<dbReference type="InterPro" id="IPR020846">
    <property type="entry name" value="MFS_dom"/>
</dbReference>
<evidence type="ECO:0000256" key="2">
    <source>
        <dbReference type="ARBA" id="ARBA00008240"/>
    </source>
</evidence>
<dbReference type="FunFam" id="1.20.1250.20:FF:000001">
    <property type="entry name" value="Dicarboxylate MFS transporter"/>
    <property type="match status" value="1"/>
</dbReference>
<evidence type="ECO:0000259" key="12">
    <source>
        <dbReference type="PROSITE" id="PS50850"/>
    </source>
</evidence>
<dbReference type="InterPro" id="IPR036259">
    <property type="entry name" value="MFS_trans_sf"/>
</dbReference>
<dbReference type="Gene3D" id="1.20.1250.20">
    <property type="entry name" value="MFS general substrate transporter like domains"/>
    <property type="match status" value="2"/>
</dbReference>
<keyword evidence="7 11" id="KW-1133">Transmembrane helix</keyword>
<dbReference type="OrthoDB" id="9066401at2"/>
<name>A0A5N0VDK0_9PSEU</name>
<proteinExistence type="inferred from homology"/>
<feature type="transmembrane region" description="Helical" evidence="11">
    <location>
        <begin position="378"/>
        <end position="401"/>
    </location>
</feature>
<comment type="similarity">
    <text evidence="2">Belongs to the major facilitator superfamily. Metabolite:H+ Symporter (MHS) family (TC 2.A.1.6) family.</text>
</comment>
<feature type="transmembrane region" description="Helical" evidence="11">
    <location>
        <begin position="284"/>
        <end position="302"/>
    </location>
</feature>
<evidence type="ECO:0000313" key="14">
    <source>
        <dbReference type="Proteomes" id="UP000319769"/>
    </source>
</evidence>
<dbReference type="RefSeq" id="WP_144747067.1">
    <property type="nucleotide sequence ID" value="NZ_VMNW02000007.1"/>
</dbReference>
<dbReference type="PANTHER" id="PTHR43528">
    <property type="entry name" value="ALPHA-KETOGLUTARATE PERMEASE"/>
    <property type="match status" value="1"/>
</dbReference>
<feature type="transmembrane region" description="Helical" evidence="11">
    <location>
        <begin position="251"/>
        <end position="272"/>
    </location>
</feature>
<evidence type="ECO:0000256" key="11">
    <source>
        <dbReference type="SAM" id="Phobius"/>
    </source>
</evidence>
<reference evidence="13" key="1">
    <citation type="submission" date="2019-09" db="EMBL/GenBank/DDBJ databases">
        <authorList>
            <person name="Teo W.F.A."/>
            <person name="Duangmal K."/>
        </authorList>
    </citation>
    <scope>NUCLEOTIDE SEQUENCE [LARGE SCALE GENOMIC DNA]</scope>
    <source>
        <strain evidence="13">K81G1</strain>
    </source>
</reference>
<feature type="transmembrane region" description="Helical" evidence="11">
    <location>
        <begin position="56"/>
        <end position="79"/>
    </location>
</feature>
<comment type="function">
    <text evidence="9">May be a proton symporter involved in the uptake of osmolytes such as proline and glycine betaine.</text>
</comment>
<evidence type="ECO:0000313" key="13">
    <source>
        <dbReference type="EMBL" id="KAA9164417.1"/>
    </source>
</evidence>
<organism evidence="13 14">
    <name type="scientific">Amycolatopsis acidicola</name>
    <dbReference type="NCBI Taxonomy" id="2596893"/>
    <lineage>
        <taxon>Bacteria</taxon>
        <taxon>Bacillati</taxon>
        <taxon>Actinomycetota</taxon>
        <taxon>Actinomycetes</taxon>
        <taxon>Pseudonocardiales</taxon>
        <taxon>Pseudonocardiaceae</taxon>
        <taxon>Amycolatopsis</taxon>
    </lineage>
</organism>
<keyword evidence="4" id="KW-1003">Cell membrane</keyword>
<protein>
    <recommendedName>
        <fullName evidence="10">Putative proline/betaine transporter</fullName>
    </recommendedName>
</protein>
<comment type="caution">
    <text evidence="13">The sequence shown here is derived from an EMBL/GenBank/DDBJ whole genome shotgun (WGS) entry which is preliminary data.</text>
</comment>
<evidence type="ECO:0000256" key="3">
    <source>
        <dbReference type="ARBA" id="ARBA00022448"/>
    </source>
</evidence>
<feature type="transmembrane region" description="Helical" evidence="11">
    <location>
        <begin position="121"/>
        <end position="146"/>
    </location>
</feature>
<dbReference type="AlphaFoldDB" id="A0A5N0VDK0"/>
<feature type="transmembrane region" description="Helical" evidence="11">
    <location>
        <begin position="191"/>
        <end position="210"/>
    </location>
</feature>
<accession>A0A5N0VDK0</accession>
<evidence type="ECO:0000256" key="6">
    <source>
        <dbReference type="ARBA" id="ARBA00022847"/>
    </source>
</evidence>
<dbReference type="Pfam" id="PF07690">
    <property type="entry name" value="MFS_1"/>
    <property type="match status" value="1"/>
</dbReference>
<feature type="transmembrane region" description="Helical" evidence="11">
    <location>
        <begin position="339"/>
        <end position="366"/>
    </location>
</feature>
<evidence type="ECO:0000256" key="9">
    <source>
        <dbReference type="ARBA" id="ARBA00037295"/>
    </source>
</evidence>
<evidence type="ECO:0000256" key="4">
    <source>
        <dbReference type="ARBA" id="ARBA00022475"/>
    </source>
</evidence>
<dbReference type="PROSITE" id="PS50850">
    <property type="entry name" value="MFS"/>
    <property type="match status" value="1"/>
</dbReference>
<keyword evidence="14" id="KW-1185">Reference proteome</keyword>
<dbReference type="Proteomes" id="UP000319769">
    <property type="component" value="Unassembled WGS sequence"/>
</dbReference>
<evidence type="ECO:0000256" key="7">
    <source>
        <dbReference type="ARBA" id="ARBA00022989"/>
    </source>
</evidence>
<dbReference type="GO" id="GO:0005886">
    <property type="term" value="C:plasma membrane"/>
    <property type="evidence" value="ECO:0007669"/>
    <property type="project" value="UniProtKB-SubCell"/>
</dbReference>
<gene>
    <name evidence="13" type="ORF">FPZ12_007435</name>
</gene>
<keyword evidence="3" id="KW-0813">Transport</keyword>
<feature type="transmembrane region" description="Helical" evidence="11">
    <location>
        <begin position="158"/>
        <end position="179"/>
    </location>
</feature>
<keyword evidence="6" id="KW-0769">Symport</keyword>
<feature type="transmembrane region" description="Helical" evidence="11">
    <location>
        <begin position="407"/>
        <end position="425"/>
    </location>
</feature>
<dbReference type="GO" id="GO:0015293">
    <property type="term" value="F:symporter activity"/>
    <property type="evidence" value="ECO:0007669"/>
    <property type="project" value="UniProtKB-KW"/>
</dbReference>
<keyword evidence="8 11" id="KW-0472">Membrane</keyword>
<feature type="transmembrane region" description="Helical" evidence="11">
    <location>
        <begin position="91"/>
        <end position="115"/>
    </location>
</feature>
<dbReference type="PANTHER" id="PTHR43528:SF1">
    <property type="entry name" value="ALPHA-KETOGLUTARATE PERMEASE"/>
    <property type="match status" value="1"/>
</dbReference>
<evidence type="ECO:0000256" key="10">
    <source>
        <dbReference type="ARBA" id="ARBA00039918"/>
    </source>
</evidence>
<keyword evidence="5 11" id="KW-0812">Transmembrane</keyword>
<dbReference type="InterPro" id="IPR011701">
    <property type="entry name" value="MFS"/>
</dbReference>
<evidence type="ECO:0000256" key="5">
    <source>
        <dbReference type="ARBA" id="ARBA00022692"/>
    </source>
</evidence>
<dbReference type="EMBL" id="VMNW02000007">
    <property type="protein sequence ID" value="KAA9164417.1"/>
    <property type="molecule type" value="Genomic_DNA"/>
</dbReference>
<sequence>MTTEAHPASAAARSRRARATRAGAIGNFIEFYDFTLYGFFAITISQQFFPAFSSQAALLATFAVYGGSFVMRPVGAIVFGHVADRWGRKRALLIAVVLMSISTAAIGLLPGYAAIGVGAPLLLLLCRLAQAFSAGGEQSGSYVLVIEHSPVGERGRNGSWLVLSVMAGVMGGALLSLLMSSVTTKAQMDAWGWRVPFLIGIPLGLLGLYLRMKLQESETYRAAAAEVERAGRRHIPLVQAFRTVRREMFTLFAWIGIVSLSGYMLIGFMVTLMVKFEGYTMSEALLVMALAFLIAMPAVHYVCRLSDRLSRKVFAAGLALGLVIWTVPAFLLVGQGPVAATLAIAVYIVFVYPMNLAAGFAVVELFPVDVRASASALPYQLGFALFGGTASLVATWLVSTFDSVAPAYYVAVVALAEVFVAWKLLPDAREMAVVTGAGDEIKTLPGRPAAGVQPEVVREES</sequence>